<dbReference type="AlphaFoldDB" id="A0A0A0K621"/>
<organism evidence="1 2">
    <name type="scientific">Cucumis sativus</name>
    <name type="common">Cucumber</name>
    <dbReference type="NCBI Taxonomy" id="3659"/>
    <lineage>
        <taxon>Eukaryota</taxon>
        <taxon>Viridiplantae</taxon>
        <taxon>Streptophyta</taxon>
        <taxon>Embryophyta</taxon>
        <taxon>Tracheophyta</taxon>
        <taxon>Spermatophyta</taxon>
        <taxon>Magnoliopsida</taxon>
        <taxon>eudicotyledons</taxon>
        <taxon>Gunneridae</taxon>
        <taxon>Pentapetalae</taxon>
        <taxon>rosids</taxon>
        <taxon>fabids</taxon>
        <taxon>Cucurbitales</taxon>
        <taxon>Cucurbitaceae</taxon>
        <taxon>Benincaseae</taxon>
        <taxon>Cucumis</taxon>
    </lineage>
</organism>
<name>A0A0A0K621_CUCSA</name>
<accession>A0A0A0K621</accession>
<gene>
    <name evidence="1" type="ORF">Csa_7G428230</name>
</gene>
<reference evidence="1 2" key="1">
    <citation type="journal article" date="2009" name="Nat. Genet.">
        <title>The genome of the cucumber, Cucumis sativus L.</title>
        <authorList>
            <person name="Huang S."/>
            <person name="Li R."/>
            <person name="Zhang Z."/>
            <person name="Li L."/>
            <person name="Gu X."/>
            <person name="Fan W."/>
            <person name="Lucas W.J."/>
            <person name="Wang X."/>
            <person name="Xie B."/>
            <person name="Ni P."/>
            <person name="Ren Y."/>
            <person name="Zhu H."/>
            <person name="Li J."/>
            <person name="Lin K."/>
            <person name="Jin W."/>
            <person name="Fei Z."/>
            <person name="Li G."/>
            <person name="Staub J."/>
            <person name="Kilian A."/>
            <person name="van der Vossen E.A."/>
            <person name="Wu Y."/>
            <person name="Guo J."/>
            <person name="He J."/>
            <person name="Jia Z."/>
            <person name="Ren Y."/>
            <person name="Tian G."/>
            <person name="Lu Y."/>
            <person name="Ruan J."/>
            <person name="Qian W."/>
            <person name="Wang M."/>
            <person name="Huang Q."/>
            <person name="Li B."/>
            <person name="Xuan Z."/>
            <person name="Cao J."/>
            <person name="Asan"/>
            <person name="Wu Z."/>
            <person name="Zhang J."/>
            <person name="Cai Q."/>
            <person name="Bai Y."/>
            <person name="Zhao B."/>
            <person name="Han Y."/>
            <person name="Li Y."/>
            <person name="Li X."/>
            <person name="Wang S."/>
            <person name="Shi Q."/>
            <person name="Liu S."/>
            <person name="Cho W.K."/>
            <person name="Kim J.Y."/>
            <person name="Xu Y."/>
            <person name="Heller-Uszynska K."/>
            <person name="Miao H."/>
            <person name="Cheng Z."/>
            <person name="Zhang S."/>
            <person name="Wu J."/>
            <person name="Yang Y."/>
            <person name="Kang H."/>
            <person name="Li M."/>
            <person name="Liang H."/>
            <person name="Ren X."/>
            <person name="Shi Z."/>
            <person name="Wen M."/>
            <person name="Jian M."/>
            <person name="Yang H."/>
            <person name="Zhang G."/>
            <person name="Yang Z."/>
            <person name="Chen R."/>
            <person name="Liu S."/>
            <person name="Li J."/>
            <person name="Ma L."/>
            <person name="Liu H."/>
            <person name="Zhou Y."/>
            <person name="Zhao J."/>
            <person name="Fang X."/>
            <person name="Li G."/>
            <person name="Fang L."/>
            <person name="Li Y."/>
            <person name="Liu D."/>
            <person name="Zheng H."/>
            <person name="Zhang Y."/>
            <person name="Qin N."/>
            <person name="Li Z."/>
            <person name="Yang G."/>
            <person name="Yang S."/>
            <person name="Bolund L."/>
            <person name="Kristiansen K."/>
            <person name="Zheng H."/>
            <person name="Li S."/>
            <person name="Zhang X."/>
            <person name="Yang H."/>
            <person name="Wang J."/>
            <person name="Sun R."/>
            <person name="Zhang B."/>
            <person name="Jiang S."/>
            <person name="Wang J."/>
            <person name="Du Y."/>
            <person name="Li S."/>
        </authorList>
    </citation>
    <scope>NUCLEOTIDE SEQUENCE [LARGE SCALE GENOMIC DNA]</scope>
    <source>
        <strain evidence="2">cv. 9930</strain>
    </source>
</reference>
<dbReference type="Gramene" id="KGN45135">
    <property type="protein sequence ID" value="KGN45135"/>
    <property type="gene ID" value="Csa_7G428230"/>
</dbReference>
<reference evidence="1 2" key="3">
    <citation type="journal article" date="2010" name="BMC Genomics">
        <title>Transcriptome sequencing and comparative analysis of cucumber flowers with different sex types.</title>
        <authorList>
            <person name="Guo S."/>
            <person name="Zheng Y."/>
            <person name="Joung J.G."/>
            <person name="Liu S."/>
            <person name="Zhang Z."/>
            <person name="Crasta O.R."/>
            <person name="Sobral B.W."/>
            <person name="Xu Y."/>
            <person name="Huang S."/>
            <person name="Fei Z."/>
        </authorList>
    </citation>
    <scope>NUCLEOTIDE SEQUENCE [LARGE SCALE GENOMIC DNA]</scope>
    <source>
        <strain evidence="2">cv. 9930</strain>
    </source>
</reference>
<evidence type="ECO:0000313" key="1">
    <source>
        <dbReference type="EMBL" id="KGN45135.1"/>
    </source>
</evidence>
<reference evidence="1 2" key="2">
    <citation type="journal article" date="2009" name="PLoS ONE">
        <title>An integrated genetic and cytogenetic map of the cucumber genome.</title>
        <authorList>
            <person name="Ren Y."/>
            <person name="Zhang Z."/>
            <person name="Liu J."/>
            <person name="Staub J.E."/>
            <person name="Han Y."/>
            <person name="Cheng Z."/>
            <person name="Li X."/>
            <person name="Lu J."/>
            <person name="Miao H."/>
            <person name="Kang H."/>
            <person name="Xie B."/>
            <person name="Gu X."/>
            <person name="Wang X."/>
            <person name="Du Y."/>
            <person name="Jin W."/>
            <person name="Huang S."/>
        </authorList>
    </citation>
    <scope>NUCLEOTIDE SEQUENCE [LARGE SCALE GENOMIC DNA]</scope>
    <source>
        <strain evidence="2">cv. 9930</strain>
    </source>
</reference>
<dbReference type="Proteomes" id="UP000029981">
    <property type="component" value="Chromosome 7"/>
</dbReference>
<protein>
    <submittedName>
        <fullName evidence="1">Uncharacterized protein</fullName>
    </submittedName>
</protein>
<reference evidence="1 2" key="4">
    <citation type="journal article" date="2011" name="BMC Genomics">
        <title>RNA-Seq improves annotation of protein-coding genes in the cucumber genome.</title>
        <authorList>
            <person name="Li Z."/>
            <person name="Zhang Z."/>
            <person name="Yan P."/>
            <person name="Huang S."/>
            <person name="Fei Z."/>
            <person name="Lin K."/>
        </authorList>
    </citation>
    <scope>NUCLEOTIDE SEQUENCE [LARGE SCALE GENOMIC DNA]</scope>
    <source>
        <strain evidence="2">cv. 9930</strain>
    </source>
</reference>
<proteinExistence type="predicted"/>
<dbReference type="EMBL" id="CM002928">
    <property type="protein sequence ID" value="KGN45135.1"/>
    <property type="molecule type" value="Genomic_DNA"/>
</dbReference>
<sequence>MRRRIRFRIRRIRDFRNFVLPENKLKNKEGKEGFFLCQSVKSFLGKFLFGYQVRKIIRFFFVFFVLETKEVKYE</sequence>
<keyword evidence="2" id="KW-1185">Reference proteome</keyword>
<evidence type="ECO:0000313" key="2">
    <source>
        <dbReference type="Proteomes" id="UP000029981"/>
    </source>
</evidence>